<protein>
    <submittedName>
        <fullName evidence="2">Uncharacterized protein</fullName>
    </submittedName>
</protein>
<feature type="signal peptide" evidence="1">
    <location>
        <begin position="1"/>
        <end position="18"/>
    </location>
</feature>
<evidence type="ECO:0000256" key="1">
    <source>
        <dbReference type="SAM" id="SignalP"/>
    </source>
</evidence>
<dbReference type="AlphaFoldDB" id="A0A3M7Q2K4"/>
<reference evidence="2 3" key="1">
    <citation type="journal article" date="2018" name="Sci. Rep.">
        <title>Genomic signatures of local adaptation to the degree of environmental predictability in rotifers.</title>
        <authorList>
            <person name="Franch-Gras L."/>
            <person name="Hahn C."/>
            <person name="Garcia-Roger E.M."/>
            <person name="Carmona M.J."/>
            <person name="Serra M."/>
            <person name="Gomez A."/>
        </authorList>
    </citation>
    <scope>NUCLEOTIDE SEQUENCE [LARGE SCALE GENOMIC DNA]</scope>
    <source>
        <strain evidence="2">HYR1</strain>
    </source>
</reference>
<evidence type="ECO:0000313" key="2">
    <source>
        <dbReference type="EMBL" id="RNA05686.1"/>
    </source>
</evidence>
<sequence>MSIIKILTTFFLPDLASSHYSILSTTWMNENVNYVTKDINPPNVPQAPTIENFWDCLYKTEVDKPQLSNS</sequence>
<dbReference type="OrthoDB" id="7156841at2759"/>
<gene>
    <name evidence="2" type="ORF">BpHYR1_010228</name>
</gene>
<dbReference type="Proteomes" id="UP000276133">
    <property type="component" value="Unassembled WGS sequence"/>
</dbReference>
<accession>A0A3M7Q2K4</accession>
<keyword evidence="1" id="KW-0732">Signal</keyword>
<organism evidence="2 3">
    <name type="scientific">Brachionus plicatilis</name>
    <name type="common">Marine rotifer</name>
    <name type="synonym">Brachionus muelleri</name>
    <dbReference type="NCBI Taxonomy" id="10195"/>
    <lineage>
        <taxon>Eukaryota</taxon>
        <taxon>Metazoa</taxon>
        <taxon>Spiralia</taxon>
        <taxon>Gnathifera</taxon>
        <taxon>Rotifera</taxon>
        <taxon>Eurotatoria</taxon>
        <taxon>Monogononta</taxon>
        <taxon>Pseudotrocha</taxon>
        <taxon>Ploima</taxon>
        <taxon>Brachionidae</taxon>
        <taxon>Brachionus</taxon>
    </lineage>
</organism>
<feature type="chain" id="PRO_5018321653" evidence="1">
    <location>
        <begin position="19"/>
        <end position="70"/>
    </location>
</feature>
<name>A0A3M7Q2K4_BRAPC</name>
<comment type="caution">
    <text evidence="2">The sequence shown here is derived from an EMBL/GenBank/DDBJ whole genome shotgun (WGS) entry which is preliminary data.</text>
</comment>
<keyword evidence="3" id="KW-1185">Reference proteome</keyword>
<dbReference type="EMBL" id="REGN01007631">
    <property type="protein sequence ID" value="RNA05686.1"/>
    <property type="molecule type" value="Genomic_DNA"/>
</dbReference>
<proteinExistence type="predicted"/>
<evidence type="ECO:0000313" key="3">
    <source>
        <dbReference type="Proteomes" id="UP000276133"/>
    </source>
</evidence>